<keyword evidence="9" id="KW-0539">Nucleus</keyword>
<evidence type="ECO:0008006" key="13">
    <source>
        <dbReference type="Google" id="ProtNLM"/>
    </source>
</evidence>
<keyword evidence="12" id="KW-1185">Reference proteome</keyword>
<dbReference type="PANTHER" id="PTHR13416:SF2">
    <property type="entry name" value="TRANSMEMBRANE PROTEIN 43"/>
    <property type="match status" value="1"/>
</dbReference>
<dbReference type="InterPro" id="IPR012430">
    <property type="entry name" value="TMEM43_fam"/>
</dbReference>
<proteinExistence type="inferred from homology"/>
<evidence type="ECO:0000256" key="9">
    <source>
        <dbReference type="ARBA" id="ARBA00023242"/>
    </source>
</evidence>
<keyword evidence="8 10" id="KW-0472">Membrane</keyword>
<organism evidence="11 12">
    <name type="scientific">Prorocentrum cordatum</name>
    <dbReference type="NCBI Taxonomy" id="2364126"/>
    <lineage>
        <taxon>Eukaryota</taxon>
        <taxon>Sar</taxon>
        <taxon>Alveolata</taxon>
        <taxon>Dinophyceae</taxon>
        <taxon>Prorocentrales</taxon>
        <taxon>Prorocentraceae</taxon>
        <taxon>Prorocentrum</taxon>
    </lineage>
</organism>
<evidence type="ECO:0000256" key="6">
    <source>
        <dbReference type="ARBA" id="ARBA00022824"/>
    </source>
</evidence>
<gene>
    <name evidence="11" type="ORF">PCOR1329_LOCUS22468</name>
</gene>
<evidence type="ECO:0000256" key="5">
    <source>
        <dbReference type="ARBA" id="ARBA00022692"/>
    </source>
</evidence>
<dbReference type="PANTHER" id="PTHR13416">
    <property type="match status" value="1"/>
</dbReference>
<feature type="transmembrane region" description="Helical" evidence="10">
    <location>
        <begin position="285"/>
        <end position="309"/>
    </location>
</feature>
<comment type="similarity">
    <text evidence="4">Belongs to the TMEM43 family.</text>
</comment>
<sequence length="380" mass="42523">MEQVFGYARRILKEVGSEKVDYSNEGCLVSVQGLTATDELLCDADFNFRFTNCAKIKRAVEMYQWVESSTTEERDTPGGGKDKVTTYSYDMRWVGTHNDSSTFHDSYYQNQNPPFPIGDRELVAMRVSLGAFSLTKKLISQMVDWRAANELPPSCFAAGRSFRQQGSSGVYMTNLEGQPQLGDMRVTFQQVECGNATVLALQHDNSFTELSYAMIPKRCSWPWSPPPAKVDLSQPLLEHGKDSLPTNPCCCIGNCIQSGEELNELAEAHLSAGEMMGRAEGKQKCIHLGLLTLGYFMFFIGFLLQFQFVPTLFRIVPWIGTWVQYFGNAVAFVGAFFCGCFWWSGTLAFSWLFSRPIRAILLFSFATAMVAVPTVLSQGH</sequence>
<evidence type="ECO:0000256" key="2">
    <source>
        <dbReference type="ARBA" id="ARBA00004259"/>
    </source>
</evidence>
<evidence type="ECO:0000256" key="7">
    <source>
        <dbReference type="ARBA" id="ARBA00022989"/>
    </source>
</evidence>
<protein>
    <recommendedName>
        <fullName evidence="13">Transmembrane 9 superfamily member</fullName>
    </recommendedName>
</protein>
<feature type="transmembrane region" description="Helical" evidence="10">
    <location>
        <begin position="359"/>
        <end position="376"/>
    </location>
</feature>
<dbReference type="EMBL" id="CAUYUJ010007513">
    <property type="protein sequence ID" value="CAK0821033.1"/>
    <property type="molecule type" value="Genomic_DNA"/>
</dbReference>
<keyword evidence="5 10" id="KW-0812">Transmembrane</keyword>
<evidence type="ECO:0000313" key="12">
    <source>
        <dbReference type="Proteomes" id="UP001189429"/>
    </source>
</evidence>
<comment type="subcellular location">
    <subcellularLocation>
        <location evidence="1">Endomembrane system</location>
        <topology evidence="1">Multi-pass membrane protein</topology>
    </subcellularLocation>
    <subcellularLocation>
        <location evidence="3">Endoplasmic reticulum membrane</location>
    </subcellularLocation>
    <subcellularLocation>
        <location evidence="2">Nucleus envelope</location>
    </subcellularLocation>
</comment>
<dbReference type="Pfam" id="PF07787">
    <property type="entry name" value="TMEM43"/>
    <property type="match status" value="1"/>
</dbReference>
<keyword evidence="7 10" id="KW-1133">Transmembrane helix</keyword>
<evidence type="ECO:0000256" key="10">
    <source>
        <dbReference type="SAM" id="Phobius"/>
    </source>
</evidence>
<evidence type="ECO:0000256" key="4">
    <source>
        <dbReference type="ARBA" id="ARBA00006627"/>
    </source>
</evidence>
<feature type="transmembrane region" description="Helical" evidence="10">
    <location>
        <begin position="329"/>
        <end position="352"/>
    </location>
</feature>
<evidence type="ECO:0000256" key="8">
    <source>
        <dbReference type="ARBA" id="ARBA00023136"/>
    </source>
</evidence>
<accession>A0ABN9RQA5</accession>
<evidence type="ECO:0000313" key="11">
    <source>
        <dbReference type="EMBL" id="CAK0821033.1"/>
    </source>
</evidence>
<comment type="caution">
    <text evidence="11">The sequence shown here is derived from an EMBL/GenBank/DDBJ whole genome shotgun (WGS) entry which is preliminary data.</text>
</comment>
<evidence type="ECO:0000256" key="3">
    <source>
        <dbReference type="ARBA" id="ARBA00004586"/>
    </source>
</evidence>
<name>A0ABN9RQA5_9DINO</name>
<dbReference type="Proteomes" id="UP001189429">
    <property type="component" value="Unassembled WGS sequence"/>
</dbReference>
<evidence type="ECO:0000256" key="1">
    <source>
        <dbReference type="ARBA" id="ARBA00004127"/>
    </source>
</evidence>
<keyword evidence="6" id="KW-0256">Endoplasmic reticulum</keyword>
<reference evidence="11" key="1">
    <citation type="submission" date="2023-10" db="EMBL/GenBank/DDBJ databases">
        <authorList>
            <person name="Chen Y."/>
            <person name="Shah S."/>
            <person name="Dougan E. K."/>
            <person name="Thang M."/>
            <person name="Chan C."/>
        </authorList>
    </citation>
    <scope>NUCLEOTIDE SEQUENCE [LARGE SCALE GENOMIC DNA]</scope>
</reference>